<evidence type="ECO:0000256" key="3">
    <source>
        <dbReference type="ARBA" id="ARBA00022723"/>
    </source>
</evidence>
<dbReference type="InterPro" id="IPR021190">
    <property type="entry name" value="Pept_M10A"/>
</dbReference>
<dbReference type="AlphaFoldDB" id="A0A226D6M3"/>
<comment type="cofactor">
    <cofactor evidence="8">
        <name>Zn(2+)</name>
        <dbReference type="ChEBI" id="CHEBI:29105"/>
    </cofactor>
    <text evidence="8">Binds 2 Zn(2+) ions per subunit.</text>
</comment>
<feature type="chain" id="PRO_5012827382" evidence="9">
    <location>
        <begin position="23"/>
        <end position="229"/>
    </location>
</feature>
<dbReference type="GO" id="GO:0006508">
    <property type="term" value="P:proteolysis"/>
    <property type="evidence" value="ECO:0007669"/>
    <property type="project" value="UniProtKB-KW"/>
</dbReference>
<evidence type="ECO:0000256" key="9">
    <source>
        <dbReference type="SAM" id="SignalP"/>
    </source>
</evidence>
<accession>A0A226D6M3</accession>
<evidence type="ECO:0000313" key="11">
    <source>
        <dbReference type="EMBL" id="OXA40508.1"/>
    </source>
</evidence>
<dbReference type="GO" id="GO:0031012">
    <property type="term" value="C:extracellular matrix"/>
    <property type="evidence" value="ECO:0007669"/>
    <property type="project" value="InterPro"/>
</dbReference>
<feature type="binding site" evidence="8">
    <location>
        <position position="226"/>
    </location>
    <ligand>
        <name>Ca(2+)</name>
        <dbReference type="ChEBI" id="CHEBI:29108"/>
        <label>3</label>
    </ligand>
</feature>
<keyword evidence="7" id="KW-0482">Metalloprotease</keyword>
<keyword evidence="4 9" id="KW-0732">Signal</keyword>
<feature type="domain" description="Peptidase M10 metallopeptidase" evidence="10">
    <location>
        <begin position="136"/>
        <end position="227"/>
    </location>
</feature>
<dbReference type="GO" id="GO:0030198">
    <property type="term" value="P:extracellular matrix organization"/>
    <property type="evidence" value="ECO:0007669"/>
    <property type="project" value="TreeGrafter"/>
</dbReference>
<dbReference type="InterPro" id="IPR036365">
    <property type="entry name" value="PGBD-like_sf"/>
</dbReference>
<dbReference type="PANTHER" id="PTHR10201:SF291">
    <property type="entry name" value="MATRIX METALLOPROTEINASE 1, ISOFORM C-RELATED"/>
    <property type="match status" value="1"/>
</dbReference>
<keyword evidence="12" id="KW-1185">Reference proteome</keyword>
<sequence length="229" mass="25770">MRLFALFSIVVLQLFFGPTTHAQLKYARVDTLTDALKYLVQFGYLKNLNEVVSLLQPSFTSFDPRNPAVSAMKIAFTKFQQYAKLPVSGEFDAATKQKMNTPRCGNKDIIQIDGENLGLGNLLRRKKRYVAGAFFWQKRELTYRISKFSETDFSPEVTMREVDRAFELWGNATNLHFVKSPGGVVDIELKFAKSVHGDIEPFDGRGITLAHAFPPGPEIGGDIHFDGNI</sequence>
<dbReference type="GO" id="GO:0030574">
    <property type="term" value="P:collagen catabolic process"/>
    <property type="evidence" value="ECO:0007669"/>
    <property type="project" value="TreeGrafter"/>
</dbReference>
<keyword evidence="5" id="KW-0378">Hydrolase</keyword>
<dbReference type="OrthoDB" id="406838at2759"/>
<reference evidence="11 12" key="1">
    <citation type="submission" date="2015-12" db="EMBL/GenBank/DDBJ databases">
        <title>The genome of Folsomia candida.</title>
        <authorList>
            <person name="Faddeeva A."/>
            <person name="Derks M.F."/>
            <person name="Anvar Y."/>
            <person name="Smit S."/>
            <person name="Van Straalen N."/>
            <person name="Roelofs D."/>
        </authorList>
    </citation>
    <scope>NUCLEOTIDE SEQUENCE [LARGE SCALE GENOMIC DNA]</scope>
    <source>
        <strain evidence="11 12">VU population</strain>
        <tissue evidence="11">Whole body</tissue>
    </source>
</reference>
<protein>
    <submittedName>
        <fullName evidence="11">Matrix metalloproteinase-25</fullName>
    </submittedName>
</protein>
<evidence type="ECO:0000256" key="1">
    <source>
        <dbReference type="ARBA" id="ARBA00010370"/>
    </source>
</evidence>
<feature type="binding site" evidence="8">
    <location>
        <position position="220"/>
    </location>
    <ligand>
        <name>Ca(2+)</name>
        <dbReference type="ChEBI" id="CHEBI:29108"/>
        <label>2</label>
    </ligand>
</feature>
<keyword evidence="8" id="KW-0106">Calcium</keyword>
<feature type="binding site" evidence="8">
    <location>
        <position position="204"/>
    </location>
    <ligand>
        <name>Ca(2+)</name>
        <dbReference type="ChEBI" id="CHEBI:29108"/>
        <label>3</label>
    </ligand>
</feature>
<evidence type="ECO:0000256" key="5">
    <source>
        <dbReference type="ARBA" id="ARBA00022801"/>
    </source>
</evidence>
<feature type="binding site" evidence="8">
    <location>
        <position position="211"/>
    </location>
    <ligand>
        <name>Zn(2+)</name>
        <dbReference type="ChEBI" id="CHEBI:29105"/>
        <label>1</label>
    </ligand>
</feature>
<comment type="cofactor">
    <cofactor evidence="8">
        <name>Ca(2+)</name>
        <dbReference type="ChEBI" id="CHEBI:29108"/>
    </cofactor>
    <text evidence="8">Can bind about 5 Ca(2+) ions per subunit.</text>
</comment>
<feature type="binding site" evidence="8">
    <location>
        <position position="222"/>
    </location>
    <ligand>
        <name>Ca(2+)</name>
        <dbReference type="ChEBI" id="CHEBI:29108"/>
        <label>2</label>
    </ligand>
</feature>
<evidence type="ECO:0000256" key="6">
    <source>
        <dbReference type="ARBA" id="ARBA00022833"/>
    </source>
</evidence>
<dbReference type="InterPro" id="IPR024079">
    <property type="entry name" value="MetalloPept_cat_dom_sf"/>
</dbReference>
<dbReference type="InterPro" id="IPR001818">
    <property type="entry name" value="Pept_M10_metallopeptidase"/>
</dbReference>
<feature type="binding site" description="in inhibited form" evidence="8">
    <location>
        <position position="104"/>
    </location>
    <ligand>
        <name>Zn(2+)</name>
        <dbReference type="ChEBI" id="CHEBI:29105"/>
        <label>2</label>
        <note>catalytic</note>
    </ligand>
</feature>
<dbReference type="GO" id="GO:0004222">
    <property type="term" value="F:metalloendopeptidase activity"/>
    <property type="evidence" value="ECO:0007669"/>
    <property type="project" value="InterPro"/>
</dbReference>
<keyword evidence="6 8" id="KW-0862">Zinc</keyword>
<dbReference type="PRINTS" id="PR00138">
    <property type="entry name" value="MATRIXIN"/>
</dbReference>
<dbReference type="Proteomes" id="UP000198287">
    <property type="component" value="Unassembled WGS sequence"/>
</dbReference>
<evidence type="ECO:0000256" key="2">
    <source>
        <dbReference type="ARBA" id="ARBA00022670"/>
    </source>
</evidence>
<dbReference type="SUPFAM" id="SSF47090">
    <property type="entry name" value="PGBD-like"/>
    <property type="match status" value="1"/>
</dbReference>
<dbReference type="SUPFAM" id="SSF55486">
    <property type="entry name" value="Metalloproteases ('zincins'), catalytic domain"/>
    <property type="match status" value="1"/>
</dbReference>
<evidence type="ECO:0000256" key="7">
    <source>
        <dbReference type="ARBA" id="ARBA00023049"/>
    </source>
</evidence>
<gene>
    <name evidence="11" type="ORF">Fcan01_24781</name>
</gene>
<keyword evidence="3 8" id="KW-0479">Metal-binding</keyword>
<feature type="binding site" evidence="8">
    <location>
        <position position="203"/>
    </location>
    <ligand>
        <name>Ca(2+)</name>
        <dbReference type="ChEBI" id="CHEBI:29108"/>
        <label>3</label>
    </ligand>
</feature>
<feature type="binding site" evidence="8">
    <location>
        <position position="198"/>
    </location>
    <ligand>
        <name>Zn(2+)</name>
        <dbReference type="ChEBI" id="CHEBI:29105"/>
        <label>1</label>
    </ligand>
</feature>
<dbReference type="Pfam" id="PF00413">
    <property type="entry name" value="Peptidase_M10"/>
    <property type="match status" value="1"/>
</dbReference>
<evidence type="ECO:0000259" key="10">
    <source>
        <dbReference type="Pfam" id="PF00413"/>
    </source>
</evidence>
<feature type="binding site" evidence="8">
    <location>
        <position position="152"/>
    </location>
    <ligand>
        <name>Ca(2+)</name>
        <dbReference type="ChEBI" id="CHEBI:29108"/>
        <label>1</label>
    </ligand>
</feature>
<name>A0A226D6M3_FOLCA</name>
<dbReference type="GO" id="GO:0008270">
    <property type="term" value="F:zinc ion binding"/>
    <property type="evidence" value="ECO:0007669"/>
    <property type="project" value="InterPro"/>
</dbReference>
<feature type="binding site" evidence="8">
    <location>
        <position position="186"/>
    </location>
    <ligand>
        <name>Ca(2+)</name>
        <dbReference type="ChEBI" id="CHEBI:29108"/>
        <label>2</label>
    </ligand>
</feature>
<comment type="similarity">
    <text evidence="1">Belongs to the peptidase M10A family.</text>
</comment>
<organism evidence="11 12">
    <name type="scientific">Folsomia candida</name>
    <name type="common">Springtail</name>
    <dbReference type="NCBI Taxonomy" id="158441"/>
    <lineage>
        <taxon>Eukaryota</taxon>
        <taxon>Metazoa</taxon>
        <taxon>Ecdysozoa</taxon>
        <taxon>Arthropoda</taxon>
        <taxon>Hexapoda</taxon>
        <taxon>Collembola</taxon>
        <taxon>Entomobryomorpha</taxon>
        <taxon>Isotomoidea</taxon>
        <taxon>Isotomidae</taxon>
        <taxon>Proisotominae</taxon>
        <taxon>Folsomia</taxon>
    </lineage>
</organism>
<comment type="caution">
    <text evidence="11">The sequence shown here is derived from an EMBL/GenBank/DDBJ whole genome shotgun (WGS) entry which is preliminary data.</text>
</comment>
<dbReference type="OMA" id="TTICDAP"/>
<feature type="binding site" evidence="8">
    <location>
        <position position="196"/>
    </location>
    <ligand>
        <name>Zn(2+)</name>
        <dbReference type="ChEBI" id="CHEBI:29105"/>
        <label>1</label>
    </ligand>
</feature>
<dbReference type="Gene3D" id="3.40.390.10">
    <property type="entry name" value="Collagenase (Catalytic Domain)"/>
    <property type="match status" value="1"/>
</dbReference>
<evidence type="ECO:0000256" key="4">
    <source>
        <dbReference type="ARBA" id="ARBA00022729"/>
    </source>
</evidence>
<evidence type="ECO:0000313" key="12">
    <source>
        <dbReference type="Proteomes" id="UP000198287"/>
    </source>
</evidence>
<evidence type="ECO:0000256" key="8">
    <source>
        <dbReference type="PIRSR" id="PIRSR621190-2"/>
    </source>
</evidence>
<dbReference type="EMBL" id="LNIX01000033">
    <property type="protein sequence ID" value="OXA40508.1"/>
    <property type="molecule type" value="Genomic_DNA"/>
</dbReference>
<proteinExistence type="inferred from homology"/>
<keyword evidence="2" id="KW-0645">Protease</keyword>
<dbReference type="PANTHER" id="PTHR10201">
    <property type="entry name" value="MATRIX METALLOPROTEINASE"/>
    <property type="match status" value="1"/>
</dbReference>
<feature type="signal peptide" evidence="9">
    <location>
        <begin position="1"/>
        <end position="22"/>
    </location>
</feature>
<feature type="binding site" evidence="8">
    <location>
        <position position="224"/>
    </location>
    <ligand>
        <name>Zn(2+)</name>
        <dbReference type="ChEBI" id="CHEBI:29105"/>
        <label>1</label>
    </ligand>
</feature>